<dbReference type="Pfam" id="PF16980">
    <property type="entry name" value="CitMHS_2"/>
    <property type="match status" value="1"/>
</dbReference>
<feature type="transmembrane region" description="Helical" evidence="1">
    <location>
        <begin position="422"/>
        <end position="445"/>
    </location>
</feature>
<keyword evidence="1" id="KW-1133">Transmembrane helix</keyword>
<dbReference type="Proteomes" id="UP000697710">
    <property type="component" value="Unassembled WGS sequence"/>
</dbReference>
<proteinExistence type="predicted"/>
<sequence>MSAHAADGSLPLVSVTPFLLLLASIATLPLFAPHFWERNRNKALISLLLGLPTALWLFFRVGSAGSRELHHALLDYTSFMALLGSLFVISGGILVRGSLSGTPLANTAMLGLGAILASLIGTTGASVTLIRPFLRANEQRKKKVHLVIFFIFVVSNCGGLLTPLGDPPLFLAFLKGVPFAWTLRLWPVWALVNGALLVVFNFYDQAMLNRQEREEPGSDLEKVLQHEPIRVEGWSNVVLLLAIVGTVIGKGQGWGNHGESWPFGVQEALMAAFAAISFWTTRRSIHLANRFAFAPIVEVGVLFAGIFVTMIAPLQILNVRGPELGLEEAWQFYWLTGFLSSFLDNAPTFLTFGAAAAGHMGVGVDTPRYLADLLARGPEAHRLLAAVACGAVTMGANTYIGNGPNFMVKSIAEAHGVRMPSFVGYIGYSVVVLIPIFLAVSWIFFR</sequence>
<feature type="transmembrane region" description="Helical" evidence="1">
    <location>
        <begin position="185"/>
        <end position="203"/>
    </location>
</feature>
<feature type="transmembrane region" description="Helical" evidence="1">
    <location>
        <begin position="383"/>
        <end position="402"/>
    </location>
</feature>
<evidence type="ECO:0000313" key="2">
    <source>
        <dbReference type="EMBL" id="MCA9729761.1"/>
    </source>
</evidence>
<feature type="transmembrane region" description="Helical" evidence="1">
    <location>
        <begin position="107"/>
        <end position="134"/>
    </location>
</feature>
<feature type="transmembrane region" description="Helical" evidence="1">
    <location>
        <begin position="332"/>
        <end position="362"/>
    </location>
</feature>
<name>A0A956RQG7_UNCEI</name>
<feature type="transmembrane region" description="Helical" evidence="1">
    <location>
        <begin position="43"/>
        <end position="61"/>
    </location>
</feature>
<reference evidence="2" key="1">
    <citation type="submission" date="2020-04" db="EMBL/GenBank/DDBJ databases">
        <authorList>
            <person name="Zhang T."/>
        </authorList>
    </citation>
    <scope>NUCLEOTIDE SEQUENCE</scope>
    <source>
        <strain evidence="2">HKST-UBA01</strain>
    </source>
</reference>
<evidence type="ECO:0000256" key="1">
    <source>
        <dbReference type="SAM" id="Phobius"/>
    </source>
</evidence>
<dbReference type="InterPro" id="IPR031566">
    <property type="entry name" value="CitMHS_2"/>
</dbReference>
<dbReference type="AlphaFoldDB" id="A0A956RQG7"/>
<gene>
    <name evidence="2" type="ORF">KC729_18910</name>
</gene>
<keyword evidence="1" id="KW-0472">Membrane</keyword>
<feature type="transmembrane region" description="Helical" evidence="1">
    <location>
        <begin position="73"/>
        <end position="95"/>
    </location>
</feature>
<accession>A0A956RQG7</accession>
<reference evidence="2" key="2">
    <citation type="journal article" date="2021" name="Microbiome">
        <title>Successional dynamics and alternative stable states in a saline activated sludge microbial community over 9 years.</title>
        <authorList>
            <person name="Wang Y."/>
            <person name="Ye J."/>
            <person name="Ju F."/>
            <person name="Liu L."/>
            <person name="Boyd J.A."/>
            <person name="Deng Y."/>
            <person name="Parks D.H."/>
            <person name="Jiang X."/>
            <person name="Yin X."/>
            <person name="Woodcroft B.J."/>
            <person name="Tyson G.W."/>
            <person name="Hugenholtz P."/>
            <person name="Polz M.F."/>
            <person name="Zhang T."/>
        </authorList>
    </citation>
    <scope>NUCLEOTIDE SEQUENCE</scope>
    <source>
        <strain evidence="2">HKST-UBA01</strain>
    </source>
</reference>
<comment type="caution">
    <text evidence="2">The sequence shown here is derived from an EMBL/GenBank/DDBJ whole genome shotgun (WGS) entry which is preliminary data.</text>
</comment>
<feature type="transmembrane region" description="Helical" evidence="1">
    <location>
        <begin position="146"/>
        <end position="165"/>
    </location>
</feature>
<feature type="transmembrane region" description="Helical" evidence="1">
    <location>
        <begin position="291"/>
        <end position="312"/>
    </location>
</feature>
<feature type="transmembrane region" description="Helical" evidence="1">
    <location>
        <begin position="12"/>
        <end position="31"/>
    </location>
</feature>
<evidence type="ECO:0000313" key="3">
    <source>
        <dbReference type="Proteomes" id="UP000697710"/>
    </source>
</evidence>
<dbReference type="EMBL" id="JAGQHR010000832">
    <property type="protein sequence ID" value="MCA9729761.1"/>
    <property type="molecule type" value="Genomic_DNA"/>
</dbReference>
<protein>
    <submittedName>
        <fullName evidence="2">Sodium:proton antiporter</fullName>
    </submittedName>
</protein>
<keyword evidence="1" id="KW-0812">Transmembrane</keyword>
<organism evidence="2 3">
    <name type="scientific">Eiseniibacteriota bacterium</name>
    <dbReference type="NCBI Taxonomy" id="2212470"/>
    <lineage>
        <taxon>Bacteria</taxon>
        <taxon>Candidatus Eiseniibacteriota</taxon>
    </lineage>
</organism>